<evidence type="ECO:0000313" key="3">
    <source>
        <dbReference type="Proteomes" id="UP001497516"/>
    </source>
</evidence>
<gene>
    <name evidence="2" type="ORF">LTRI10_LOCUS32732</name>
</gene>
<dbReference type="Proteomes" id="UP001497516">
    <property type="component" value="Chromosome 6"/>
</dbReference>
<dbReference type="AlphaFoldDB" id="A0AAV2F1E5"/>
<feature type="region of interest" description="Disordered" evidence="1">
    <location>
        <begin position="1"/>
        <end position="55"/>
    </location>
</feature>
<accession>A0AAV2F1E5</accession>
<keyword evidence="3" id="KW-1185">Reference proteome</keyword>
<protein>
    <submittedName>
        <fullName evidence="2">Uncharacterized protein</fullName>
    </submittedName>
</protein>
<dbReference type="EMBL" id="OZ034819">
    <property type="protein sequence ID" value="CAL1392058.1"/>
    <property type="molecule type" value="Genomic_DNA"/>
</dbReference>
<organism evidence="2 3">
    <name type="scientific">Linum trigynum</name>
    <dbReference type="NCBI Taxonomy" id="586398"/>
    <lineage>
        <taxon>Eukaryota</taxon>
        <taxon>Viridiplantae</taxon>
        <taxon>Streptophyta</taxon>
        <taxon>Embryophyta</taxon>
        <taxon>Tracheophyta</taxon>
        <taxon>Spermatophyta</taxon>
        <taxon>Magnoliopsida</taxon>
        <taxon>eudicotyledons</taxon>
        <taxon>Gunneridae</taxon>
        <taxon>Pentapetalae</taxon>
        <taxon>rosids</taxon>
        <taxon>fabids</taxon>
        <taxon>Malpighiales</taxon>
        <taxon>Linaceae</taxon>
        <taxon>Linum</taxon>
    </lineage>
</organism>
<evidence type="ECO:0000256" key="1">
    <source>
        <dbReference type="SAM" id="MobiDB-lite"/>
    </source>
</evidence>
<reference evidence="2 3" key="1">
    <citation type="submission" date="2024-04" db="EMBL/GenBank/DDBJ databases">
        <authorList>
            <person name="Fracassetti M."/>
        </authorList>
    </citation>
    <scope>NUCLEOTIDE SEQUENCE [LARGE SCALE GENOMIC DNA]</scope>
</reference>
<name>A0AAV2F1E5_9ROSI</name>
<evidence type="ECO:0000313" key="2">
    <source>
        <dbReference type="EMBL" id="CAL1392058.1"/>
    </source>
</evidence>
<sequence length="156" mass="17264">MRRPLEAAHHFSRLPTVGALHQPGRRARTGDHEPSRGQQLHPVSERQRPFDVDQSDADVWKPDLEQVAGEGVDDEQVAVGVVNDAVEADQGFVPLFWSEERVGDCGKELAVGTDLPDFVARNVGHVRVAFCVHCHVVRKGFPVLCIHTKPISSHEL</sequence>
<proteinExistence type="predicted"/>